<proteinExistence type="predicted"/>
<reference evidence="2" key="1">
    <citation type="journal article" date="2019" name="bioRxiv">
        <title>Genomics, evolutionary history and diagnostics of the Alternaria alternata species group including apple and Asian pear pathotypes.</title>
        <authorList>
            <person name="Armitage A.D."/>
            <person name="Cockerton H.M."/>
            <person name="Sreenivasaprasad S."/>
            <person name="Woodhall J.W."/>
            <person name="Lane C.R."/>
            <person name="Harrison R.J."/>
            <person name="Clarkson J.P."/>
        </authorList>
    </citation>
    <scope>NUCLEOTIDE SEQUENCE [LARGE SCALE GENOMIC DNA]</scope>
    <source>
        <strain evidence="2">FERA 1177</strain>
    </source>
</reference>
<evidence type="ECO:0000313" key="2">
    <source>
        <dbReference type="Proteomes" id="UP000291422"/>
    </source>
</evidence>
<dbReference type="AlphaFoldDB" id="A0A4Q4NKV3"/>
<evidence type="ECO:0000313" key="1">
    <source>
        <dbReference type="EMBL" id="RYN77073.1"/>
    </source>
</evidence>
<protein>
    <submittedName>
        <fullName evidence="1">Uncharacterized protein</fullName>
    </submittedName>
</protein>
<comment type="caution">
    <text evidence="1">The sequence shown here is derived from an EMBL/GenBank/DDBJ whole genome shotgun (WGS) entry which is preliminary data.</text>
</comment>
<dbReference type="EMBL" id="PDXD01000010">
    <property type="protein sequence ID" value="RYN77073.1"/>
    <property type="molecule type" value="Genomic_DNA"/>
</dbReference>
<sequence length="134" mass="14803">MSAAQARVGGGSPRAIRNVGEAVPVAATSVDVRKNCLRKIFEDKDWIFSVYAAFEPFSHFAACLEKGKTRAVIVTRLIVLCEKVWRHIISLMLRSRFIATLDNPVVRVSMVIPVETKRIFSAIGALDKTAGFPK</sequence>
<accession>A0A4Q4NKV3</accession>
<name>A0A4Q4NKV3_ALTAL</name>
<organism evidence="1 2">
    <name type="scientific">Alternaria alternata</name>
    <name type="common">Alternaria rot fungus</name>
    <name type="synonym">Torula alternata</name>
    <dbReference type="NCBI Taxonomy" id="5599"/>
    <lineage>
        <taxon>Eukaryota</taxon>
        <taxon>Fungi</taxon>
        <taxon>Dikarya</taxon>
        <taxon>Ascomycota</taxon>
        <taxon>Pezizomycotina</taxon>
        <taxon>Dothideomycetes</taxon>
        <taxon>Pleosporomycetidae</taxon>
        <taxon>Pleosporales</taxon>
        <taxon>Pleosporineae</taxon>
        <taxon>Pleosporaceae</taxon>
        <taxon>Alternaria</taxon>
        <taxon>Alternaria sect. Alternaria</taxon>
        <taxon>Alternaria alternata complex</taxon>
    </lineage>
</organism>
<dbReference type="Proteomes" id="UP000291422">
    <property type="component" value="Unassembled WGS sequence"/>
</dbReference>
<gene>
    <name evidence="1" type="ORF">AA0117_g5371</name>
</gene>